<evidence type="ECO:0000313" key="2">
    <source>
        <dbReference type="Proteomes" id="UP000554004"/>
    </source>
</evidence>
<dbReference type="EMBL" id="JAAZAL010000077">
    <property type="protein sequence ID" value="NLE31047.1"/>
    <property type="molecule type" value="Genomic_DNA"/>
</dbReference>
<organism evidence="1 2">
    <name type="scientific">Candidatus Dojkabacteria bacterium</name>
    <dbReference type="NCBI Taxonomy" id="2099670"/>
    <lineage>
        <taxon>Bacteria</taxon>
        <taxon>Candidatus Dojkabacteria</taxon>
    </lineage>
</organism>
<evidence type="ECO:0000313" key="1">
    <source>
        <dbReference type="EMBL" id="NLE31047.1"/>
    </source>
</evidence>
<comment type="caution">
    <text evidence="1">The sequence shown here is derived from an EMBL/GenBank/DDBJ whole genome shotgun (WGS) entry which is preliminary data.</text>
</comment>
<name>A0A847ETA6_9BACT</name>
<gene>
    <name evidence="1" type="ORF">GX618_02105</name>
</gene>
<accession>A0A847ETA6</accession>
<reference evidence="1 2" key="1">
    <citation type="journal article" date="2020" name="Biotechnol. Biofuels">
        <title>New insights from the biogas microbiome by comprehensive genome-resolved metagenomics of nearly 1600 species originating from multiple anaerobic digesters.</title>
        <authorList>
            <person name="Campanaro S."/>
            <person name="Treu L."/>
            <person name="Rodriguez-R L.M."/>
            <person name="Kovalovszki A."/>
            <person name="Ziels R.M."/>
            <person name="Maus I."/>
            <person name="Zhu X."/>
            <person name="Kougias P.G."/>
            <person name="Basile A."/>
            <person name="Luo G."/>
            <person name="Schluter A."/>
            <person name="Konstantinidis K.T."/>
            <person name="Angelidaki I."/>
        </authorList>
    </citation>
    <scope>NUCLEOTIDE SEQUENCE [LARGE SCALE GENOMIC DNA]</scope>
    <source>
        <strain evidence="1">AS06rmzACSIP_421</strain>
    </source>
</reference>
<protein>
    <submittedName>
        <fullName evidence="1">Uncharacterized protein</fullName>
    </submittedName>
</protein>
<dbReference type="Proteomes" id="UP000554004">
    <property type="component" value="Unassembled WGS sequence"/>
</dbReference>
<sequence>MQIRSRVFEKYEKYIFNIPLLGSDKTDIKPGKLNVGDILFQRSDSTLKKSINISEVFKCKGAESYKYVFKIDGEYVEKGEVLAEKTSSGKLSIMQIKSPISGVLDLSRITYGYIDILGEEGNIEFKSDFSGEILGINPIDGITISTQAVGIDGVVSSKGNDKLFGKLEILGDGNSILNEGGLNQEYRGKIVWVGPYLYNRVATELFERGAVAVLTYAMSYTEFREIGLPIMILGGFGSVHCDLEFLKRFLSFKDKFLILDTSQNQLFILSESNFKNNGWFVNQYINQTVISRALSTYGYIGKIMEYDQESNNILVEFGKKGRTLMNIGLVDFIDL</sequence>
<proteinExistence type="predicted"/>
<dbReference type="AlphaFoldDB" id="A0A847ETA6"/>